<keyword evidence="2" id="KW-0378">Hydrolase</keyword>
<dbReference type="RefSeq" id="WP_034296158.1">
    <property type="nucleotide sequence ID" value="NZ_CP091519.2"/>
</dbReference>
<sequence>MLTLHPISENGIVCQLPPPAELAKQQKIWAFADKLQTLEHVAEVVVGMNNVTIFTDYGVDLHDFSGSLNAIWDETQAANYQGKHVEIPVVYGGEFGMDLADVAKYHNVSIEKIVAEHTSHTYTVFMMGFQAGFPYLGGLAEHLHTPRHTTPRTRVEAGSVGIGGAQTGVYPFASPAGWQILGRTNLPLFQADNTPPTLLNAGDTVRFVAEKIEK</sequence>
<dbReference type="GO" id="GO:0016787">
    <property type="term" value="F:hydrolase activity"/>
    <property type="evidence" value="ECO:0007669"/>
    <property type="project" value="UniProtKB-KW"/>
</dbReference>
<dbReference type="Proteomes" id="UP000254209">
    <property type="component" value="Unassembled WGS sequence"/>
</dbReference>
<protein>
    <submittedName>
        <fullName evidence="5">Sporulation inhibitor kipI</fullName>
    </submittedName>
</protein>
<dbReference type="Gene3D" id="2.40.100.10">
    <property type="entry name" value="Cyclophilin-like"/>
    <property type="match status" value="1"/>
</dbReference>
<dbReference type="PANTHER" id="PTHR34698">
    <property type="entry name" value="5-OXOPROLINASE SUBUNIT B"/>
    <property type="match status" value="1"/>
</dbReference>
<gene>
    <name evidence="5" type="primary">kipI</name>
    <name evidence="5" type="ORF">NCTC10283_01751</name>
</gene>
<feature type="domain" description="Carboxyltransferase" evidence="4">
    <location>
        <begin position="2"/>
        <end position="199"/>
    </location>
</feature>
<keyword evidence="6" id="KW-1185">Reference proteome</keyword>
<evidence type="ECO:0000313" key="5">
    <source>
        <dbReference type="EMBL" id="SSY80197.1"/>
    </source>
</evidence>
<dbReference type="SUPFAM" id="SSF50891">
    <property type="entry name" value="Cyclophilin-like"/>
    <property type="match status" value="1"/>
</dbReference>
<evidence type="ECO:0000259" key="4">
    <source>
        <dbReference type="SMART" id="SM00796"/>
    </source>
</evidence>
<evidence type="ECO:0000256" key="3">
    <source>
        <dbReference type="ARBA" id="ARBA00022840"/>
    </source>
</evidence>
<dbReference type="SMART" id="SM00796">
    <property type="entry name" value="AHS1"/>
    <property type="match status" value="1"/>
</dbReference>
<dbReference type="InterPro" id="IPR010016">
    <property type="entry name" value="PxpB"/>
</dbReference>
<evidence type="ECO:0000313" key="6">
    <source>
        <dbReference type="Proteomes" id="UP000254209"/>
    </source>
</evidence>
<accession>A0A376BT86</accession>
<dbReference type="OrthoDB" id="9778567at2"/>
<dbReference type="NCBIfam" id="TIGR00370">
    <property type="entry name" value="5-oxoprolinase subunit PxpB"/>
    <property type="match status" value="1"/>
</dbReference>
<keyword evidence="3" id="KW-0067">ATP-binding</keyword>
<dbReference type="InterPro" id="IPR029000">
    <property type="entry name" value="Cyclophilin-like_dom_sf"/>
</dbReference>
<dbReference type="GO" id="GO:0005524">
    <property type="term" value="F:ATP binding"/>
    <property type="evidence" value="ECO:0007669"/>
    <property type="project" value="UniProtKB-KW"/>
</dbReference>
<dbReference type="STRING" id="1120980.GCA_000745955_00007"/>
<organism evidence="5 6">
    <name type="scientific">Alysiella crassa</name>
    <dbReference type="NCBI Taxonomy" id="153491"/>
    <lineage>
        <taxon>Bacteria</taxon>
        <taxon>Pseudomonadati</taxon>
        <taxon>Pseudomonadota</taxon>
        <taxon>Betaproteobacteria</taxon>
        <taxon>Neisseriales</taxon>
        <taxon>Neisseriaceae</taxon>
        <taxon>Alysiella</taxon>
    </lineage>
</organism>
<dbReference type="Pfam" id="PF02682">
    <property type="entry name" value="CT_C_D"/>
    <property type="match status" value="1"/>
</dbReference>
<proteinExistence type="predicted"/>
<keyword evidence="1" id="KW-0547">Nucleotide-binding</keyword>
<dbReference type="PANTHER" id="PTHR34698:SF2">
    <property type="entry name" value="5-OXOPROLINASE SUBUNIT B"/>
    <property type="match status" value="1"/>
</dbReference>
<evidence type="ECO:0000256" key="1">
    <source>
        <dbReference type="ARBA" id="ARBA00022741"/>
    </source>
</evidence>
<dbReference type="SUPFAM" id="SSF160467">
    <property type="entry name" value="PH0987 N-terminal domain-like"/>
    <property type="match status" value="1"/>
</dbReference>
<dbReference type="AlphaFoldDB" id="A0A376BT86"/>
<dbReference type="InterPro" id="IPR003833">
    <property type="entry name" value="CT_C_D"/>
</dbReference>
<evidence type="ECO:0000256" key="2">
    <source>
        <dbReference type="ARBA" id="ARBA00022801"/>
    </source>
</evidence>
<dbReference type="EMBL" id="UFSO01000003">
    <property type="protein sequence ID" value="SSY80197.1"/>
    <property type="molecule type" value="Genomic_DNA"/>
</dbReference>
<reference evidence="5 6" key="1">
    <citation type="submission" date="2018-06" db="EMBL/GenBank/DDBJ databases">
        <authorList>
            <consortium name="Pathogen Informatics"/>
            <person name="Doyle S."/>
        </authorList>
    </citation>
    <scope>NUCLEOTIDE SEQUENCE [LARGE SCALE GENOMIC DNA]</scope>
    <source>
        <strain evidence="5 6">NCTC10283</strain>
    </source>
</reference>
<name>A0A376BT86_9NEIS</name>